<dbReference type="SUPFAM" id="SSF56281">
    <property type="entry name" value="Metallo-hydrolase/oxidoreductase"/>
    <property type="match status" value="1"/>
</dbReference>
<dbReference type="AlphaFoldDB" id="A0A9E2F4L1"/>
<protein>
    <submittedName>
        <fullName evidence="4">Ribonuclease J 2</fullName>
        <ecNumber evidence="4">3.1.-.-</ecNumber>
    </submittedName>
</protein>
<evidence type="ECO:0000256" key="2">
    <source>
        <dbReference type="ARBA" id="ARBA00022884"/>
    </source>
</evidence>
<evidence type="ECO:0000256" key="1">
    <source>
        <dbReference type="ARBA" id="ARBA00022839"/>
    </source>
</evidence>
<dbReference type="GO" id="GO:0004527">
    <property type="term" value="F:exonuclease activity"/>
    <property type="evidence" value="ECO:0007669"/>
    <property type="project" value="UniProtKB-KW"/>
</dbReference>
<dbReference type="EMBL" id="QLTW01000059">
    <property type="protein sequence ID" value="MBT9145196.1"/>
    <property type="molecule type" value="Genomic_DNA"/>
</dbReference>
<feature type="domain" description="Metallo-beta-lactamase" evidence="3">
    <location>
        <begin position="3"/>
        <end position="248"/>
    </location>
</feature>
<keyword evidence="1" id="KW-0540">Nuclease</keyword>
<sequence>MIGGNQFFLQDEGARIILDFGIPFKIRENYFEEFLKPRTSAGLEDYLKTGLIPPIEGIYRNDLLQIHQIIRGGGLPLHQQPAYDLLLLSHAHVDHGGYIPLLDPRITVACSQMTGTILKVMSIVGQAGLEKDYLEFRVRSEEGKMSKNKAEKRIERSFHLYDKENPFFREGKVLAHPVDHSIPGAAAYIIRTSKGLVVYTGDFRVHGIRKEDTFNFISLVEKLRLSGEKVLALLIEGTTLQREDVSGHYSEDDVKTSLYALMKSHHSGLIIVDFGPRNVERLVLTIEAAQSAGRKVLLRLPDAYLLREINLIDPAIPGPSHPEVDILLERRSTEPKKWEREIITEYKNKLITPFELRKNPDQYVVLFSFFDINEVIDFNLNQGVYIYSSSEAYTEEQKFDIKRLRNWLKLFNFEFIGDPENKTHNLPLHVTGHAYPDTIREVVERIKPEILIPIHTETPEKFIDIAPFAKVLLPVLGETLYLSPRA</sequence>
<dbReference type="InterPro" id="IPR001279">
    <property type="entry name" value="Metallo-B-lactamas"/>
</dbReference>
<dbReference type="SMART" id="SM00849">
    <property type="entry name" value="Lactamase_B"/>
    <property type="match status" value="1"/>
</dbReference>
<evidence type="ECO:0000259" key="3">
    <source>
        <dbReference type="SMART" id="SM00849"/>
    </source>
</evidence>
<accession>A0A9E2F4L1</accession>
<keyword evidence="1" id="KW-0269">Exonuclease</keyword>
<proteinExistence type="predicted"/>
<name>A0A9E2F4L1_PSYF1</name>
<dbReference type="Proteomes" id="UP000811545">
    <property type="component" value="Unassembled WGS sequence"/>
</dbReference>
<organism evidence="4 5">
    <name type="scientific">Psychracetigena formicireducens</name>
    <dbReference type="NCBI Taxonomy" id="2986056"/>
    <lineage>
        <taxon>Bacteria</taxon>
        <taxon>Bacillati</taxon>
        <taxon>Candidatus Lithacetigenota</taxon>
        <taxon>Candidatus Psychracetigena</taxon>
    </lineage>
</organism>
<dbReference type="PANTHER" id="PTHR43694:SF1">
    <property type="entry name" value="RIBONUCLEASE J"/>
    <property type="match status" value="1"/>
</dbReference>
<dbReference type="Gene3D" id="3.40.50.10710">
    <property type="entry name" value="Metallo-hydrolase/oxidoreductase"/>
    <property type="match status" value="1"/>
</dbReference>
<dbReference type="Gene3D" id="3.60.15.10">
    <property type="entry name" value="Ribonuclease Z/Hydroxyacylglutathione hydrolase-like"/>
    <property type="match status" value="1"/>
</dbReference>
<reference evidence="4 5" key="1">
    <citation type="journal article" date="2021" name="bioRxiv">
        <title>Unique metabolic strategies in Hadean analogues reveal hints for primordial physiology.</title>
        <authorList>
            <person name="Nobu M.K."/>
            <person name="Nakai R."/>
            <person name="Tamazawa S."/>
            <person name="Mori H."/>
            <person name="Toyoda A."/>
            <person name="Ijiri A."/>
            <person name="Suzuki S."/>
            <person name="Kurokawa K."/>
            <person name="Kamagata Y."/>
            <person name="Tamaki H."/>
        </authorList>
    </citation>
    <scope>NUCLEOTIDE SEQUENCE [LARGE SCALE GENOMIC DNA]</scope>
    <source>
        <strain evidence="4">BS525</strain>
    </source>
</reference>
<dbReference type="InterPro" id="IPR042173">
    <property type="entry name" value="RNase_J_2"/>
</dbReference>
<evidence type="ECO:0000313" key="4">
    <source>
        <dbReference type="EMBL" id="MBT9145196.1"/>
    </source>
</evidence>
<dbReference type="GO" id="GO:0003723">
    <property type="term" value="F:RNA binding"/>
    <property type="evidence" value="ECO:0007669"/>
    <property type="project" value="UniProtKB-KW"/>
</dbReference>
<dbReference type="InterPro" id="IPR036866">
    <property type="entry name" value="RibonucZ/Hydroxyglut_hydro"/>
</dbReference>
<comment type="caution">
    <text evidence="4">The sequence shown here is derived from an EMBL/GenBank/DDBJ whole genome shotgun (WGS) entry which is preliminary data.</text>
</comment>
<evidence type="ECO:0000313" key="5">
    <source>
        <dbReference type="Proteomes" id="UP000811545"/>
    </source>
</evidence>
<keyword evidence="4" id="KW-0378">Hydrolase</keyword>
<gene>
    <name evidence="4" type="primary">rnj2</name>
    <name evidence="4" type="ORF">DDT42_01066</name>
</gene>
<dbReference type="EC" id="3.1.-.-" evidence="4"/>
<keyword evidence="2" id="KW-0694">RNA-binding</keyword>
<dbReference type="PANTHER" id="PTHR43694">
    <property type="entry name" value="RIBONUCLEASE J"/>
    <property type="match status" value="1"/>
</dbReference>